<dbReference type="GO" id="GO:0000981">
    <property type="term" value="F:DNA-binding transcription factor activity, RNA polymerase II-specific"/>
    <property type="evidence" value="ECO:0007669"/>
    <property type="project" value="TreeGrafter"/>
</dbReference>
<proteinExistence type="predicted"/>
<sequence length="176" mass="21140">MPQVKGPRFTEEIDNKIIELMKIYGNIPNYYVKISEEINKQFNSNYTSKKIRQRWISTLDPKFHHKPLNEDEKSFIIQWVENNKTPDDPKIHWKILISEIEKKFGKLRSENMVKNFWNLRNRKSGNKQHKNINYDKNKKDIVSPPLPPLHPLEDNISTNAKLLEILKKDFFFLMFE</sequence>
<dbReference type="EMBL" id="QKYT01000851">
    <property type="protein sequence ID" value="RIA81064.1"/>
    <property type="molecule type" value="Genomic_DNA"/>
</dbReference>
<comment type="caution">
    <text evidence="2">The sequence shown here is derived from an EMBL/GenBank/DDBJ whole genome shotgun (WGS) entry which is preliminary data.</text>
</comment>
<organism evidence="2 3">
    <name type="scientific">Glomus cerebriforme</name>
    <dbReference type="NCBI Taxonomy" id="658196"/>
    <lineage>
        <taxon>Eukaryota</taxon>
        <taxon>Fungi</taxon>
        <taxon>Fungi incertae sedis</taxon>
        <taxon>Mucoromycota</taxon>
        <taxon>Glomeromycotina</taxon>
        <taxon>Glomeromycetes</taxon>
        <taxon>Glomerales</taxon>
        <taxon>Glomeraceae</taxon>
        <taxon>Glomus</taxon>
    </lineage>
</organism>
<dbReference type="PANTHER" id="PTHR45614">
    <property type="entry name" value="MYB PROTEIN-RELATED"/>
    <property type="match status" value="1"/>
</dbReference>
<dbReference type="InterPro" id="IPR017930">
    <property type="entry name" value="Myb_dom"/>
</dbReference>
<dbReference type="Proteomes" id="UP000265703">
    <property type="component" value="Unassembled WGS sequence"/>
</dbReference>
<evidence type="ECO:0000313" key="2">
    <source>
        <dbReference type="EMBL" id="RIA81064.1"/>
    </source>
</evidence>
<feature type="domain" description="HTH myb-type" evidence="1">
    <location>
        <begin position="1"/>
        <end position="63"/>
    </location>
</feature>
<dbReference type="OrthoDB" id="2143914at2759"/>
<name>A0A397SF56_9GLOM</name>
<keyword evidence="3" id="KW-1185">Reference proteome</keyword>
<dbReference type="PANTHER" id="PTHR45614:SF69">
    <property type="entry name" value="CHROMOSOME UNDETERMINED SCAFFOLD_38, WHOLE GENOME SHOTGUN SEQUENCE"/>
    <property type="match status" value="1"/>
</dbReference>
<dbReference type="InterPro" id="IPR050560">
    <property type="entry name" value="MYB_TF"/>
</dbReference>
<protein>
    <recommendedName>
        <fullName evidence="1">HTH myb-type domain-containing protein</fullName>
    </recommendedName>
</protein>
<dbReference type="Gene3D" id="1.10.10.60">
    <property type="entry name" value="Homeodomain-like"/>
    <property type="match status" value="1"/>
</dbReference>
<dbReference type="SUPFAM" id="SSF46689">
    <property type="entry name" value="Homeodomain-like"/>
    <property type="match status" value="1"/>
</dbReference>
<dbReference type="GO" id="GO:0005634">
    <property type="term" value="C:nucleus"/>
    <property type="evidence" value="ECO:0007669"/>
    <property type="project" value="TreeGrafter"/>
</dbReference>
<dbReference type="PROSITE" id="PS51294">
    <property type="entry name" value="HTH_MYB"/>
    <property type="match status" value="1"/>
</dbReference>
<dbReference type="GO" id="GO:0000978">
    <property type="term" value="F:RNA polymerase II cis-regulatory region sequence-specific DNA binding"/>
    <property type="evidence" value="ECO:0007669"/>
    <property type="project" value="TreeGrafter"/>
</dbReference>
<evidence type="ECO:0000313" key="3">
    <source>
        <dbReference type="Proteomes" id="UP000265703"/>
    </source>
</evidence>
<evidence type="ECO:0000259" key="1">
    <source>
        <dbReference type="PROSITE" id="PS51294"/>
    </source>
</evidence>
<dbReference type="InterPro" id="IPR009057">
    <property type="entry name" value="Homeodomain-like_sf"/>
</dbReference>
<gene>
    <name evidence="2" type="ORF">C1645_837569</name>
</gene>
<dbReference type="AlphaFoldDB" id="A0A397SF56"/>
<dbReference type="Pfam" id="PF13921">
    <property type="entry name" value="Myb_DNA-bind_6"/>
    <property type="match status" value="1"/>
</dbReference>
<reference evidence="2 3" key="1">
    <citation type="submission" date="2018-06" db="EMBL/GenBank/DDBJ databases">
        <title>Comparative genomics reveals the genomic features of Rhizophagus irregularis, R. cerebriforme, R. diaphanum and Gigaspora rosea, and their symbiotic lifestyle signature.</title>
        <authorList>
            <person name="Morin E."/>
            <person name="San Clemente H."/>
            <person name="Chen E.C.H."/>
            <person name="De La Providencia I."/>
            <person name="Hainaut M."/>
            <person name="Kuo A."/>
            <person name="Kohler A."/>
            <person name="Murat C."/>
            <person name="Tang N."/>
            <person name="Roy S."/>
            <person name="Loubradou J."/>
            <person name="Henrissat B."/>
            <person name="Grigoriev I.V."/>
            <person name="Corradi N."/>
            <person name="Roux C."/>
            <person name="Martin F.M."/>
        </authorList>
    </citation>
    <scope>NUCLEOTIDE SEQUENCE [LARGE SCALE GENOMIC DNA]</scope>
    <source>
        <strain evidence="2 3">DAOM 227022</strain>
    </source>
</reference>
<accession>A0A397SF56</accession>